<evidence type="ECO:0000256" key="6">
    <source>
        <dbReference type="ARBA" id="ARBA00022691"/>
    </source>
</evidence>
<evidence type="ECO:0000256" key="4">
    <source>
        <dbReference type="ARBA" id="ARBA00022603"/>
    </source>
</evidence>
<dbReference type="STRING" id="67767.A0A0J7KGB3"/>
<reference evidence="14 15" key="1">
    <citation type="submission" date="2015-04" db="EMBL/GenBank/DDBJ databases">
        <title>Lasius niger genome sequencing.</title>
        <authorList>
            <person name="Konorov E.A."/>
            <person name="Nikitin M.A."/>
            <person name="Kirill M.V."/>
            <person name="Chang P."/>
        </authorList>
    </citation>
    <scope>NUCLEOTIDE SEQUENCE [LARGE SCALE GENOMIC DNA]</scope>
    <source>
        <tissue evidence="14">Whole</tissue>
    </source>
</reference>
<dbReference type="PANTHER" id="PTHR21404">
    <property type="entry name" value="HEN1"/>
    <property type="match status" value="1"/>
</dbReference>
<comment type="caution">
    <text evidence="14">The sequence shown here is derived from an EMBL/GenBank/DDBJ whole genome shotgun (WGS) entry which is preliminary data.</text>
</comment>
<feature type="region of interest" description="Disordered" evidence="13">
    <location>
        <begin position="888"/>
        <end position="936"/>
    </location>
</feature>
<name>A0A0J7KGB3_LASNI</name>
<evidence type="ECO:0000256" key="13">
    <source>
        <dbReference type="SAM" id="MobiDB-lite"/>
    </source>
</evidence>
<evidence type="ECO:0000313" key="15">
    <source>
        <dbReference type="Proteomes" id="UP000036403"/>
    </source>
</evidence>
<dbReference type="GO" id="GO:0003723">
    <property type="term" value="F:RNA binding"/>
    <property type="evidence" value="ECO:0007669"/>
    <property type="project" value="UniProtKB-KW"/>
</dbReference>
<feature type="compositionally biased region" description="Polar residues" evidence="13">
    <location>
        <begin position="1157"/>
        <end position="1167"/>
    </location>
</feature>
<sequence>MIVLFHVFYLFGQYIYENYCKRLRALCDAAKDTESSFGLQETYEMFNDNSRYDDDDDDETLSGSKYHEIEPLRFQPPAYIQRYRAVCDILDGPMYKGKIRKVVDFGCAEMGFLYMLKNIEGVEEILCVDIDRQVLERYKTKAEPFLIEYLTPRKTPLVIEVCEGSVTHNDQKLEQTDAVICIELIEHLYPDTLMDLPFNIFEYIMPKVAIVTTPNADFNVLFPNFSGYRHPDHKFEWTREQFQDWAQNIVVRYPSYSVTFHGICKGPAGTEELGTCSQMAVFHRLSSIEECSKIIGVDGLFKTIVKYDYPIHIDNRSDEEKLLHEATYHIIKLAYAQEDRDAGVILRDVLPYLEEKNFNVSIEALRKILEDANWIIKDQEDGPIVIVHSLSNQDEDEEFDMDDADFMDEENINEFESSIDKISANADEQDLPGNSYTENWYEQPSIIIPENRSIIQENTYLFDGENFVSEYQPSEKPHEIDDNESLIYTERELPSNPISLSLNETKMDGRVEMIDADMPSVFDTSSTISNSSLTLKNSSVDNTTIDSALSPNRDINSAAAELQVQKITLFNFQPYMSVSRSSTSPEPLFLSSELNNSLHNYSASYQNGSCDKYHNFSLNNTLHQSEIANEAAMNVEESTTENILSLPSKQSFPEEDCIQLSEINSAILFSNYSKVNNSCNFEQVTSVKNQIYENNDMADMVPLHVSSSSVNNQPKFTSSPKASIKTSTNIIGQSCFELKELMPAVNRNILSCIKEATKETVSDTDSSSLNDISQKSSSSTTTETVQLCASSLSDDIINTSKYNVGLRLVSNNAQQHLCLENEEKELSKIMESTCDIDEKFVEKSVVINHESDVVEDVQNVDAHHSSSSDNENINDKEENACCTLTKTNDDDTTMKAHPENVINDSAQSNVRKKSLSPPKELSSFQSQNNSECSSTECAKKTNVLENDRLISSNSSCSNKDTNNVQFASVLKKSDEIVGTSKDVNTSNIVGLVNNTEAKSASPFETPPNSWSPEIMDSGYPNSASVQDITPEYDLSSIAQDHIPDSESPSIAEAPRLGILEPIEVENGDLANNNRDDEGNNMMAVDADIENLQPLIDVLENDLENENDIYVMQNGFPMWLLRLLDMANPLDFDMQNLRDLEDEVADDANYVGRDEGFDSSSSENESDI</sequence>
<comment type="similarity">
    <text evidence="2">Belongs to the methyltransferase superfamily. HEN1 family.</text>
</comment>
<proteinExistence type="inferred from homology"/>
<evidence type="ECO:0000256" key="10">
    <source>
        <dbReference type="ARBA" id="ARBA00023158"/>
    </source>
</evidence>
<comment type="cofactor">
    <cofactor evidence="1">
        <name>Mg(2+)</name>
        <dbReference type="ChEBI" id="CHEBI:18420"/>
    </cofactor>
</comment>
<keyword evidence="7" id="KW-0479">Metal-binding</keyword>
<dbReference type="GO" id="GO:0001510">
    <property type="term" value="P:RNA methylation"/>
    <property type="evidence" value="ECO:0007669"/>
    <property type="project" value="InterPro"/>
</dbReference>
<keyword evidence="15" id="KW-1185">Reference proteome</keyword>
<gene>
    <name evidence="14" type="ORF">RF55_10908</name>
</gene>
<evidence type="ECO:0000256" key="5">
    <source>
        <dbReference type="ARBA" id="ARBA00022679"/>
    </source>
</evidence>
<dbReference type="Gene3D" id="3.40.50.150">
    <property type="entry name" value="Vaccinia Virus protein VP39"/>
    <property type="match status" value="1"/>
</dbReference>
<dbReference type="GO" id="GO:0005737">
    <property type="term" value="C:cytoplasm"/>
    <property type="evidence" value="ECO:0007669"/>
    <property type="project" value="TreeGrafter"/>
</dbReference>
<evidence type="ECO:0000256" key="8">
    <source>
        <dbReference type="ARBA" id="ARBA00022842"/>
    </source>
</evidence>
<dbReference type="InterPro" id="IPR029063">
    <property type="entry name" value="SAM-dependent_MTases_sf"/>
</dbReference>
<keyword evidence="4" id="KW-0489">Methyltransferase</keyword>
<dbReference type="AlphaFoldDB" id="A0A0J7KGB3"/>
<evidence type="ECO:0000256" key="3">
    <source>
        <dbReference type="ARBA" id="ARBA00021330"/>
    </source>
</evidence>
<organism evidence="14 15">
    <name type="scientific">Lasius niger</name>
    <name type="common">Black garden ant</name>
    <dbReference type="NCBI Taxonomy" id="67767"/>
    <lineage>
        <taxon>Eukaryota</taxon>
        <taxon>Metazoa</taxon>
        <taxon>Ecdysozoa</taxon>
        <taxon>Arthropoda</taxon>
        <taxon>Hexapoda</taxon>
        <taxon>Insecta</taxon>
        <taxon>Pterygota</taxon>
        <taxon>Neoptera</taxon>
        <taxon>Endopterygota</taxon>
        <taxon>Hymenoptera</taxon>
        <taxon>Apocrita</taxon>
        <taxon>Aculeata</taxon>
        <taxon>Formicoidea</taxon>
        <taxon>Formicidae</taxon>
        <taxon>Formicinae</taxon>
        <taxon>Lasius</taxon>
        <taxon>Lasius</taxon>
    </lineage>
</organism>
<evidence type="ECO:0000256" key="7">
    <source>
        <dbReference type="ARBA" id="ARBA00022723"/>
    </source>
</evidence>
<dbReference type="SUPFAM" id="SSF53335">
    <property type="entry name" value="S-adenosyl-L-methionine-dependent methyltransferases"/>
    <property type="match status" value="1"/>
</dbReference>
<dbReference type="GO" id="GO:0090486">
    <property type="term" value="F:small RNA 2'-O-methyltransferase activity"/>
    <property type="evidence" value="ECO:0007669"/>
    <property type="project" value="UniProtKB-EC"/>
</dbReference>
<feature type="compositionally biased region" description="Basic and acidic residues" evidence="13">
    <location>
        <begin position="888"/>
        <end position="898"/>
    </location>
</feature>
<dbReference type="PaxDb" id="67767-A0A0J7KGB3"/>
<dbReference type="EMBL" id="LBMM01007734">
    <property type="protein sequence ID" value="KMQ89463.1"/>
    <property type="molecule type" value="Genomic_DNA"/>
</dbReference>
<evidence type="ECO:0000256" key="1">
    <source>
        <dbReference type="ARBA" id="ARBA00001946"/>
    </source>
</evidence>
<evidence type="ECO:0000313" key="14">
    <source>
        <dbReference type="EMBL" id="KMQ89463.1"/>
    </source>
</evidence>
<dbReference type="GO" id="GO:0034587">
    <property type="term" value="P:piRNA processing"/>
    <property type="evidence" value="ECO:0007669"/>
    <property type="project" value="TreeGrafter"/>
</dbReference>
<protein>
    <recommendedName>
        <fullName evidence="3">Small RNA 2'-O-methyltransferase</fullName>
        <ecNumber evidence="11">2.1.1.386</ecNumber>
    </recommendedName>
</protein>
<keyword evidence="9" id="KW-0694">RNA-binding</keyword>
<accession>A0A0J7KGB3</accession>
<dbReference type="EC" id="2.1.1.386" evidence="11"/>
<evidence type="ECO:0000256" key="12">
    <source>
        <dbReference type="ARBA" id="ARBA00048418"/>
    </source>
</evidence>
<evidence type="ECO:0000256" key="2">
    <source>
        <dbReference type="ARBA" id="ARBA00009026"/>
    </source>
</evidence>
<feature type="compositionally biased region" description="Polar residues" evidence="13">
    <location>
        <begin position="924"/>
        <end position="936"/>
    </location>
</feature>
<evidence type="ECO:0000256" key="9">
    <source>
        <dbReference type="ARBA" id="ARBA00022884"/>
    </source>
</evidence>
<dbReference type="InterPro" id="IPR026610">
    <property type="entry name" value="Hen1"/>
</dbReference>
<evidence type="ECO:0000256" key="11">
    <source>
        <dbReference type="ARBA" id="ARBA00035025"/>
    </source>
</evidence>
<feature type="region of interest" description="Disordered" evidence="13">
    <location>
        <begin position="1148"/>
        <end position="1167"/>
    </location>
</feature>
<keyword evidence="10" id="KW-0943">RNA-mediated gene silencing</keyword>
<dbReference type="OrthoDB" id="2154311at2759"/>
<keyword evidence="6" id="KW-0949">S-adenosyl-L-methionine</keyword>
<keyword evidence="5" id="KW-0808">Transferase</keyword>
<dbReference type="Proteomes" id="UP000036403">
    <property type="component" value="Unassembled WGS sequence"/>
</dbReference>
<dbReference type="GO" id="GO:0030422">
    <property type="term" value="P:siRNA processing"/>
    <property type="evidence" value="ECO:0007669"/>
    <property type="project" value="TreeGrafter"/>
</dbReference>
<dbReference type="PANTHER" id="PTHR21404:SF3">
    <property type="entry name" value="SMALL RNA 2'-O-METHYLTRANSFERASE"/>
    <property type="match status" value="1"/>
</dbReference>
<dbReference type="GO" id="GO:0005634">
    <property type="term" value="C:nucleus"/>
    <property type="evidence" value="ECO:0007669"/>
    <property type="project" value="TreeGrafter"/>
</dbReference>
<comment type="catalytic activity">
    <reaction evidence="12">
        <text>small RNA 3'-end nucleotide + S-adenosyl-L-methionine = small RNA 3'-end 2'-O-methylnucleotide + S-adenosyl-L-homocysteine + H(+)</text>
        <dbReference type="Rhea" id="RHEA:37887"/>
        <dbReference type="Rhea" id="RHEA-COMP:10415"/>
        <dbReference type="Rhea" id="RHEA-COMP:10416"/>
        <dbReference type="ChEBI" id="CHEBI:15378"/>
        <dbReference type="ChEBI" id="CHEBI:57856"/>
        <dbReference type="ChEBI" id="CHEBI:59789"/>
        <dbReference type="ChEBI" id="CHEBI:74896"/>
        <dbReference type="ChEBI" id="CHEBI:74898"/>
        <dbReference type="EC" id="2.1.1.386"/>
    </reaction>
</comment>
<keyword evidence="8" id="KW-0460">Magnesium</keyword>
<dbReference type="GO" id="GO:0046872">
    <property type="term" value="F:metal ion binding"/>
    <property type="evidence" value="ECO:0007669"/>
    <property type="project" value="UniProtKB-KW"/>
</dbReference>